<keyword evidence="16" id="KW-0805">Transcription regulation</keyword>
<keyword evidence="12" id="KW-0378">Hydrolase</keyword>
<keyword evidence="22" id="KW-1185">Reference proteome</keyword>
<evidence type="ECO:0000256" key="14">
    <source>
        <dbReference type="ARBA" id="ARBA00022842"/>
    </source>
</evidence>
<dbReference type="GO" id="GO:0005737">
    <property type="term" value="C:cytoplasm"/>
    <property type="evidence" value="ECO:0007669"/>
    <property type="project" value="UniProtKB-SubCell"/>
</dbReference>
<evidence type="ECO:0000256" key="3">
    <source>
        <dbReference type="ARBA" id="ARBA00004123"/>
    </source>
</evidence>
<evidence type="ECO:0000256" key="18">
    <source>
        <dbReference type="ARBA" id="ARBA00023242"/>
    </source>
</evidence>
<dbReference type="FunFam" id="3.60.10.10:FF:000016">
    <property type="entry name" value="Carbon catabolite repressor protein 4 1"/>
    <property type="match status" value="1"/>
</dbReference>
<keyword evidence="10" id="KW-0479">Metal-binding</keyword>
<organism evidence="21 22">
    <name type="scientific">Heracleum sosnowskyi</name>
    <dbReference type="NCBI Taxonomy" id="360622"/>
    <lineage>
        <taxon>Eukaryota</taxon>
        <taxon>Viridiplantae</taxon>
        <taxon>Streptophyta</taxon>
        <taxon>Embryophyta</taxon>
        <taxon>Tracheophyta</taxon>
        <taxon>Spermatophyta</taxon>
        <taxon>Magnoliopsida</taxon>
        <taxon>eudicotyledons</taxon>
        <taxon>Gunneridae</taxon>
        <taxon>Pentapetalae</taxon>
        <taxon>asterids</taxon>
        <taxon>campanulids</taxon>
        <taxon>Apiales</taxon>
        <taxon>Apiaceae</taxon>
        <taxon>Apioideae</taxon>
        <taxon>apioid superclade</taxon>
        <taxon>Tordylieae</taxon>
        <taxon>Tordyliinae</taxon>
        <taxon>Heracleum</taxon>
    </lineage>
</organism>
<sequence>MGAGDFVGPKLDIEVVMSLKSKTPVVGCQINPSVRVNGYGSGQPPPHTLNFTWYRETSASAEQTTVTGVQDVCSLESQLSVPNASDINPLCHSNEMAQENHTAVSPLNAASNALPHDLSNHNLIDVNTEGITWIKLGSSRSYVPSSDDVGLTLKLECVPVDHLTGVHLSPVFVILTYPVIIFPTPCPRCMISVGSAMKSECSSSEPRSTSGINFTVLSYNILADLYASRNAHQNTPAWALAWEYRSQNLLNEIIGYNSDIICLQEVQSDHFDTYFQPEMEKHGYSSVYKKKTKEVYTANQYIMDGCATFFRNDKFKLIIKYELEFDNHLFPVVDMLQPNQRNEVCFRLMKGNIAVVLILEAVGNDTLQNGVKSRIGVANTHIHADSNFQDAKMFQVVNFIKGLEEISNSQIPLLICGDMNSLPKSDPYKFVREGKVRHISNKLRDPLGIQKHMVFCHSMRLASAYASLIQSENVERKQKAKMNIKTGEPKFTNFGSGHPRTLDYIFYTETDLKVEKLLELLDKKNVGGLALPSHLWSSDHIALMASFSYKQGYKSQQISVPRNPWEGNTPGLKLLLMEEFDNTTCTSRHCKVLS</sequence>
<evidence type="ECO:0000313" key="22">
    <source>
        <dbReference type="Proteomes" id="UP001237642"/>
    </source>
</evidence>
<reference evidence="21" key="2">
    <citation type="submission" date="2023-05" db="EMBL/GenBank/DDBJ databases">
        <authorList>
            <person name="Schelkunov M.I."/>
        </authorList>
    </citation>
    <scope>NUCLEOTIDE SEQUENCE</scope>
    <source>
        <strain evidence="21">Hsosn_3</strain>
        <tissue evidence="21">Leaf</tissue>
    </source>
</reference>
<gene>
    <name evidence="21" type="ORF">POM88_053692</name>
</gene>
<dbReference type="GO" id="GO:0046872">
    <property type="term" value="F:metal ion binding"/>
    <property type="evidence" value="ECO:0007669"/>
    <property type="project" value="UniProtKB-KW"/>
</dbReference>
<dbReference type="InterPro" id="IPR036691">
    <property type="entry name" value="Endo/exonu/phosph_ase_sf"/>
</dbReference>
<reference evidence="21" key="1">
    <citation type="submission" date="2023-02" db="EMBL/GenBank/DDBJ databases">
        <title>Genome of toxic invasive species Heracleum sosnowskyi carries increased number of genes despite the absence of recent whole-genome duplications.</title>
        <authorList>
            <person name="Schelkunov M."/>
            <person name="Shtratnikova V."/>
            <person name="Makarenko M."/>
            <person name="Klepikova A."/>
            <person name="Omelchenko D."/>
            <person name="Novikova G."/>
            <person name="Obukhova E."/>
            <person name="Bogdanov V."/>
            <person name="Penin A."/>
            <person name="Logacheva M."/>
        </authorList>
    </citation>
    <scope>NUCLEOTIDE SEQUENCE</scope>
    <source>
        <strain evidence="21">Hsosn_3</strain>
        <tissue evidence="21">Leaf</tissue>
    </source>
</reference>
<evidence type="ECO:0000256" key="16">
    <source>
        <dbReference type="ARBA" id="ARBA00023015"/>
    </source>
</evidence>
<feature type="domain" description="Endonuclease/exonuclease/phosphatase" evidence="20">
    <location>
        <begin position="217"/>
        <end position="540"/>
    </location>
</feature>
<accession>A0AAD8LXF9</accession>
<comment type="caution">
    <text evidence="21">The sequence shown here is derived from an EMBL/GenBank/DDBJ whole genome shotgun (WGS) entry which is preliminary data.</text>
</comment>
<evidence type="ECO:0000256" key="17">
    <source>
        <dbReference type="ARBA" id="ARBA00023163"/>
    </source>
</evidence>
<keyword evidence="8" id="KW-0963">Cytoplasm</keyword>
<dbReference type="InterPro" id="IPR050410">
    <property type="entry name" value="CCR4/nocturin_mRNA_transcr"/>
</dbReference>
<evidence type="ECO:0000313" key="21">
    <source>
        <dbReference type="EMBL" id="KAK1351978.1"/>
    </source>
</evidence>
<keyword evidence="13" id="KW-0269">Exonuclease</keyword>
<evidence type="ECO:0000256" key="19">
    <source>
        <dbReference type="ARBA" id="ARBA00054840"/>
    </source>
</evidence>
<keyword evidence="17" id="KW-0804">Transcription</keyword>
<dbReference type="GO" id="GO:0005634">
    <property type="term" value="C:nucleus"/>
    <property type="evidence" value="ECO:0007669"/>
    <property type="project" value="UniProtKB-SubCell"/>
</dbReference>
<dbReference type="PANTHER" id="PTHR12121">
    <property type="entry name" value="CARBON CATABOLITE REPRESSOR PROTEIN 4"/>
    <property type="match status" value="1"/>
</dbReference>
<comment type="function">
    <text evidence="19">Acts as a catalytic component of the CCR4-NOT core complex, which in the nucleus seems to be a general transcription factor, and in the cytoplasm the major mRNA deadenylase involved in mRNA turnover.</text>
</comment>
<dbReference type="Pfam" id="PF03372">
    <property type="entry name" value="Exo_endo_phos"/>
    <property type="match status" value="1"/>
</dbReference>
<dbReference type="EC" id="3.1.13.4" evidence="7"/>
<keyword evidence="14" id="KW-0460">Magnesium</keyword>
<evidence type="ECO:0000256" key="7">
    <source>
        <dbReference type="ARBA" id="ARBA00012161"/>
    </source>
</evidence>
<evidence type="ECO:0000256" key="13">
    <source>
        <dbReference type="ARBA" id="ARBA00022839"/>
    </source>
</evidence>
<protein>
    <recommendedName>
        <fullName evidence="7">poly(A)-specific ribonuclease</fullName>
        <ecNumber evidence="7">3.1.13.4</ecNumber>
    </recommendedName>
</protein>
<dbReference type="SUPFAM" id="SSF56219">
    <property type="entry name" value="DNase I-like"/>
    <property type="match status" value="1"/>
</dbReference>
<evidence type="ECO:0000256" key="2">
    <source>
        <dbReference type="ARBA" id="ARBA00001946"/>
    </source>
</evidence>
<evidence type="ECO:0000256" key="8">
    <source>
        <dbReference type="ARBA" id="ARBA00022490"/>
    </source>
</evidence>
<evidence type="ECO:0000256" key="15">
    <source>
        <dbReference type="ARBA" id="ARBA00022884"/>
    </source>
</evidence>
<evidence type="ECO:0000256" key="10">
    <source>
        <dbReference type="ARBA" id="ARBA00022723"/>
    </source>
</evidence>
<evidence type="ECO:0000256" key="5">
    <source>
        <dbReference type="ARBA" id="ARBA00010774"/>
    </source>
</evidence>
<evidence type="ECO:0000256" key="1">
    <source>
        <dbReference type="ARBA" id="ARBA00001663"/>
    </source>
</evidence>
<keyword evidence="9" id="KW-0540">Nuclease</keyword>
<dbReference type="GO" id="GO:0003723">
    <property type="term" value="F:RNA binding"/>
    <property type="evidence" value="ECO:0007669"/>
    <property type="project" value="UniProtKB-KW"/>
</dbReference>
<dbReference type="PANTHER" id="PTHR12121:SF79">
    <property type="entry name" value="CARBON CATABOLITE REPRESSOR PROTEIN 4 HOMOLOG 1-LIKE ISOFORM X1"/>
    <property type="match status" value="1"/>
</dbReference>
<dbReference type="GO" id="GO:0004535">
    <property type="term" value="F:poly(A)-specific ribonuclease activity"/>
    <property type="evidence" value="ECO:0007669"/>
    <property type="project" value="UniProtKB-EC"/>
</dbReference>
<evidence type="ECO:0000256" key="9">
    <source>
        <dbReference type="ARBA" id="ARBA00022722"/>
    </source>
</evidence>
<comment type="similarity">
    <text evidence="5">Belongs to the CCR4/nocturin family.</text>
</comment>
<keyword evidence="11" id="KW-0677">Repeat</keyword>
<comment type="subcellular location">
    <subcellularLocation>
        <location evidence="4">Cytoplasm</location>
    </subcellularLocation>
    <subcellularLocation>
        <location evidence="3">Nucleus</location>
    </subcellularLocation>
</comment>
<comment type="cofactor">
    <cofactor evidence="2">
        <name>Mg(2+)</name>
        <dbReference type="ChEBI" id="CHEBI:18420"/>
    </cofactor>
</comment>
<comment type="subunit">
    <text evidence="6">Component of the CCR4-NOT complex, at least composed of CRR4 and CAF1 proteins.</text>
</comment>
<name>A0AAD8LXF9_9APIA</name>
<dbReference type="AlphaFoldDB" id="A0AAD8LXF9"/>
<evidence type="ECO:0000256" key="12">
    <source>
        <dbReference type="ARBA" id="ARBA00022801"/>
    </source>
</evidence>
<evidence type="ECO:0000256" key="6">
    <source>
        <dbReference type="ARBA" id="ARBA00011757"/>
    </source>
</evidence>
<comment type="catalytic activity">
    <reaction evidence="1">
        <text>Exonucleolytic cleavage of poly(A) to 5'-AMP.</text>
        <dbReference type="EC" id="3.1.13.4"/>
    </reaction>
</comment>
<dbReference type="Gene3D" id="3.60.10.10">
    <property type="entry name" value="Endonuclease/exonuclease/phosphatase"/>
    <property type="match status" value="1"/>
</dbReference>
<keyword evidence="18" id="KW-0539">Nucleus</keyword>
<evidence type="ECO:0000256" key="11">
    <source>
        <dbReference type="ARBA" id="ARBA00022737"/>
    </source>
</evidence>
<proteinExistence type="inferred from homology"/>
<dbReference type="EMBL" id="JAUIZM010000020">
    <property type="protein sequence ID" value="KAK1351978.1"/>
    <property type="molecule type" value="Genomic_DNA"/>
</dbReference>
<evidence type="ECO:0000256" key="4">
    <source>
        <dbReference type="ARBA" id="ARBA00004496"/>
    </source>
</evidence>
<dbReference type="InterPro" id="IPR005135">
    <property type="entry name" value="Endo/exonuclease/phosphatase"/>
</dbReference>
<dbReference type="Proteomes" id="UP001237642">
    <property type="component" value="Unassembled WGS sequence"/>
</dbReference>
<evidence type="ECO:0000259" key="20">
    <source>
        <dbReference type="Pfam" id="PF03372"/>
    </source>
</evidence>
<keyword evidence="15" id="KW-0694">RNA-binding</keyword>